<dbReference type="STRING" id="599839.J4I9I3"/>
<evidence type="ECO:0000313" key="2">
    <source>
        <dbReference type="Proteomes" id="UP000006352"/>
    </source>
</evidence>
<organism evidence="1 2">
    <name type="scientific">Fibroporia radiculosa</name>
    <dbReference type="NCBI Taxonomy" id="599839"/>
    <lineage>
        <taxon>Eukaryota</taxon>
        <taxon>Fungi</taxon>
        <taxon>Dikarya</taxon>
        <taxon>Basidiomycota</taxon>
        <taxon>Agaricomycotina</taxon>
        <taxon>Agaricomycetes</taxon>
        <taxon>Polyporales</taxon>
        <taxon>Fibroporiaceae</taxon>
        <taxon>Fibroporia</taxon>
    </lineage>
</organism>
<sequence>MPLTIAPDAMRRTVLERAGLDAHGPLPKPLDNLITRLSSFEMRTLYVRSLPMSSVASVRAHSTFDDYAVYALPHALFAYIREAAVLGLLTIVGSGRERWRTYVVGALAVTAVLECYWISTVTVRIPKDGRNVFMWHDNLWILRQLVFLLLSIVTHLLPSTSPLVDPASHALATHSALEQSVPLLRAAASEWWDRQRLEGEWARSDEAVQRVAEQLGRGFVEGQGEGTLRVKAKETAARIKASLLAQPAS</sequence>
<dbReference type="EMBL" id="HE797023">
    <property type="protein sequence ID" value="CCM01211.1"/>
    <property type="molecule type" value="Genomic_DNA"/>
</dbReference>
<proteinExistence type="predicted"/>
<protein>
    <submittedName>
        <fullName evidence="1">Uncharacterized protein</fullName>
    </submittedName>
</protein>
<dbReference type="Proteomes" id="UP000006352">
    <property type="component" value="Unassembled WGS sequence"/>
</dbReference>
<keyword evidence="2" id="KW-1185">Reference proteome</keyword>
<accession>J4I9I3</accession>
<dbReference type="GeneID" id="24096122"/>
<gene>
    <name evidence="1" type="ORF">FIBRA_03259</name>
</gene>
<dbReference type="OrthoDB" id="4218123at2759"/>
<dbReference type="AlphaFoldDB" id="J4I9I3"/>
<dbReference type="PANTHER" id="PTHR39470">
    <property type="entry name" value="CHROMOSOME 10, WHOLE GENOME SHOTGUN SEQUENCE"/>
    <property type="match status" value="1"/>
</dbReference>
<dbReference type="PANTHER" id="PTHR39470:SF1">
    <property type="entry name" value="CHORISMATE SYNTHASE PROTEIN"/>
    <property type="match status" value="1"/>
</dbReference>
<dbReference type="HOGENOM" id="CLU_065849_0_0_1"/>
<name>J4I9I3_9APHY</name>
<reference evidence="1 2" key="1">
    <citation type="journal article" date="2012" name="Appl. Environ. Microbiol.">
        <title>Short-read sequencing for genomic analysis of the brown rot fungus Fibroporia radiculosa.</title>
        <authorList>
            <person name="Tang J.D."/>
            <person name="Perkins A.D."/>
            <person name="Sonstegard T.S."/>
            <person name="Schroeder S.G."/>
            <person name="Burgess S.C."/>
            <person name="Diehl S.V."/>
        </authorList>
    </citation>
    <scope>NUCLEOTIDE SEQUENCE [LARGE SCALE GENOMIC DNA]</scope>
    <source>
        <strain evidence="1 2">TFFH 294</strain>
    </source>
</reference>
<dbReference type="InParanoid" id="J4I9I3"/>
<dbReference type="RefSeq" id="XP_012180494.1">
    <property type="nucleotide sequence ID" value="XM_012325104.1"/>
</dbReference>
<evidence type="ECO:0000313" key="1">
    <source>
        <dbReference type="EMBL" id="CCM01211.1"/>
    </source>
</evidence>